<dbReference type="STRING" id="702114.A1355_02155"/>
<evidence type="ECO:0000256" key="1">
    <source>
        <dbReference type="SAM" id="Phobius"/>
    </source>
</evidence>
<feature type="transmembrane region" description="Helical" evidence="1">
    <location>
        <begin position="122"/>
        <end position="137"/>
    </location>
</feature>
<accession>A0A177NWR1</accession>
<dbReference type="Proteomes" id="UP000077628">
    <property type="component" value="Unassembled WGS sequence"/>
</dbReference>
<protein>
    <submittedName>
        <fullName evidence="2">Uncharacterized protein</fullName>
    </submittedName>
</protein>
<dbReference type="AlphaFoldDB" id="A0A177NWR1"/>
<evidence type="ECO:0000313" key="3">
    <source>
        <dbReference type="Proteomes" id="UP000077628"/>
    </source>
</evidence>
<proteinExistence type="predicted"/>
<dbReference type="RefSeq" id="WP_064026409.1">
    <property type="nucleotide sequence ID" value="NZ_LUUK01000078.1"/>
</dbReference>
<comment type="caution">
    <text evidence="2">The sequence shown here is derived from an EMBL/GenBank/DDBJ whole genome shotgun (WGS) entry which is preliminary data.</text>
</comment>
<keyword evidence="1" id="KW-1133">Transmembrane helix</keyword>
<dbReference type="EMBL" id="LUUK01000078">
    <property type="protein sequence ID" value="OAI22435.1"/>
    <property type="molecule type" value="Genomic_DNA"/>
</dbReference>
<reference evidence="3" key="1">
    <citation type="submission" date="2016-03" db="EMBL/GenBank/DDBJ databases">
        <authorList>
            <person name="Heylen K."/>
            <person name="De Vos P."/>
            <person name="Vekeman B."/>
        </authorList>
    </citation>
    <scope>NUCLEOTIDE SEQUENCE [LARGE SCALE GENOMIC DNA]</scope>
    <source>
        <strain evidence="3">R-45383</strain>
    </source>
</reference>
<keyword evidence="1" id="KW-0812">Transmembrane</keyword>
<gene>
    <name evidence="2" type="ORF">A1355_02155</name>
</gene>
<evidence type="ECO:0000313" key="2">
    <source>
        <dbReference type="EMBL" id="OAI22435.1"/>
    </source>
</evidence>
<feature type="transmembrane region" description="Helical" evidence="1">
    <location>
        <begin position="15"/>
        <end position="33"/>
    </location>
</feature>
<feature type="transmembrane region" description="Helical" evidence="1">
    <location>
        <begin position="53"/>
        <end position="71"/>
    </location>
</feature>
<organism evidence="2 3">
    <name type="scientific">Methylomonas koyamae</name>
    <dbReference type="NCBI Taxonomy" id="702114"/>
    <lineage>
        <taxon>Bacteria</taxon>
        <taxon>Pseudomonadati</taxon>
        <taxon>Pseudomonadota</taxon>
        <taxon>Gammaproteobacteria</taxon>
        <taxon>Methylococcales</taxon>
        <taxon>Methylococcaceae</taxon>
        <taxon>Methylomonas</taxon>
    </lineage>
</organism>
<keyword evidence="1" id="KW-0472">Membrane</keyword>
<keyword evidence="3" id="KW-1185">Reference proteome</keyword>
<name>A0A177NWR1_9GAMM</name>
<feature type="transmembrane region" description="Helical" evidence="1">
    <location>
        <begin position="92"/>
        <end position="116"/>
    </location>
</feature>
<sequence length="156" mass="17717">MPESPGRDNHDKLTAHKLICVAMLALLLAYNAFCHFWPNEFQLGWPADRRELIRSVLYGIAIVLFPFTNLLRHVLLRLNQTMPGPKPAAARYLVTIAVTQGLIEWVGLFGFGMFLIGDGYNTLYIFSLMAALGVYLHRPKAEEYQRIVAELTRKTP</sequence>